<dbReference type="KEGG" id="njp:NEJAP_2255"/>
<dbReference type="CDD" id="cd08420">
    <property type="entry name" value="PBP2_CysL_like"/>
    <property type="match status" value="1"/>
</dbReference>
<gene>
    <name evidence="6" type="ORF">NEJAP_2255</name>
</gene>
<dbReference type="Pfam" id="PF03466">
    <property type="entry name" value="LysR_substrate"/>
    <property type="match status" value="1"/>
</dbReference>
<evidence type="ECO:0000256" key="4">
    <source>
        <dbReference type="ARBA" id="ARBA00023163"/>
    </source>
</evidence>
<dbReference type="AlphaFoldDB" id="A0A7R6PHA8"/>
<evidence type="ECO:0000256" key="2">
    <source>
        <dbReference type="ARBA" id="ARBA00023015"/>
    </source>
</evidence>
<dbReference type="RefSeq" id="WP_201347407.1">
    <property type="nucleotide sequence ID" value="NZ_AP014546.1"/>
</dbReference>
<proteinExistence type="inferred from homology"/>
<reference evidence="6 7" key="1">
    <citation type="journal article" date="2008" name="Int. J. Syst. Evol. Microbiol.">
        <title>Neptunomonas japonica sp. nov., an Osedax japonicus symbiont-like bacterium isolated from sediment adjacent to sperm whale carcasses off Kagoshima, Japan.</title>
        <authorList>
            <person name="Miyazaki M."/>
            <person name="Nogi Y."/>
            <person name="Fujiwara Y."/>
            <person name="Kawato M."/>
            <person name="Kubokawa K."/>
            <person name="Horikoshi K."/>
        </authorList>
    </citation>
    <scope>NUCLEOTIDE SEQUENCE [LARGE SCALE GENOMIC DNA]</scope>
    <source>
        <strain evidence="6 7">JAMM 1380</strain>
    </source>
</reference>
<dbReference type="PROSITE" id="PS50931">
    <property type="entry name" value="HTH_LYSR"/>
    <property type="match status" value="1"/>
</dbReference>
<evidence type="ECO:0000256" key="3">
    <source>
        <dbReference type="ARBA" id="ARBA00023125"/>
    </source>
</evidence>
<dbReference type="Gene3D" id="1.10.10.10">
    <property type="entry name" value="Winged helix-like DNA-binding domain superfamily/Winged helix DNA-binding domain"/>
    <property type="match status" value="1"/>
</dbReference>
<dbReference type="EMBL" id="AP014546">
    <property type="protein sequence ID" value="BBB30202.1"/>
    <property type="molecule type" value="Genomic_DNA"/>
</dbReference>
<keyword evidence="4" id="KW-0804">Transcription</keyword>
<dbReference type="Gene3D" id="3.40.190.10">
    <property type="entry name" value="Periplasmic binding protein-like II"/>
    <property type="match status" value="2"/>
</dbReference>
<name>A0A7R6PHA8_9GAMM</name>
<dbReference type="PRINTS" id="PR00039">
    <property type="entry name" value="HTHLYSR"/>
</dbReference>
<dbReference type="GO" id="GO:0003700">
    <property type="term" value="F:DNA-binding transcription factor activity"/>
    <property type="evidence" value="ECO:0007669"/>
    <property type="project" value="InterPro"/>
</dbReference>
<dbReference type="PANTHER" id="PTHR30126">
    <property type="entry name" value="HTH-TYPE TRANSCRIPTIONAL REGULATOR"/>
    <property type="match status" value="1"/>
</dbReference>
<accession>A0A7R6PHA8</accession>
<evidence type="ECO:0000313" key="6">
    <source>
        <dbReference type="EMBL" id="BBB30202.1"/>
    </source>
</evidence>
<dbReference type="InterPro" id="IPR005119">
    <property type="entry name" value="LysR_subst-bd"/>
</dbReference>
<dbReference type="Pfam" id="PF00126">
    <property type="entry name" value="HTH_1"/>
    <property type="match status" value="1"/>
</dbReference>
<dbReference type="InterPro" id="IPR036388">
    <property type="entry name" value="WH-like_DNA-bd_sf"/>
</dbReference>
<dbReference type="SUPFAM" id="SSF46785">
    <property type="entry name" value="Winged helix' DNA-binding domain"/>
    <property type="match status" value="1"/>
</dbReference>
<evidence type="ECO:0000256" key="1">
    <source>
        <dbReference type="ARBA" id="ARBA00009437"/>
    </source>
</evidence>
<evidence type="ECO:0000313" key="7">
    <source>
        <dbReference type="Proteomes" id="UP000595332"/>
    </source>
</evidence>
<comment type="similarity">
    <text evidence="1">Belongs to the LysR transcriptional regulatory family.</text>
</comment>
<dbReference type="InterPro" id="IPR036390">
    <property type="entry name" value="WH_DNA-bd_sf"/>
</dbReference>
<keyword evidence="7" id="KW-1185">Reference proteome</keyword>
<keyword evidence="3" id="KW-0238">DNA-binding</keyword>
<dbReference type="GO" id="GO:0000976">
    <property type="term" value="F:transcription cis-regulatory region binding"/>
    <property type="evidence" value="ECO:0007669"/>
    <property type="project" value="TreeGrafter"/>
</dbReference>
<feature type="domain" description="HTH lysR-type" evidence="5">
    <location>
        <begin position="3"/>
        <end position="60"/>
    </location>
</feature>
<evidence type="ECO:0000259" key="5">
    <source>
        <dbReference type="PROSITE" id="PS50931"/>
    </source>
</evidence>
<keyword evidence="2" id="KW-0805">Transcription regulation</keyword>
<organism evidence="6 7">
    <name type="scientific">Neptunomonas japonica JAMM 1380</name>
    <dbReference type="NCBI Taxonomy" id="1441457"/>
    <lineage>
        <taxon>Bacteria</taxon>
        <taxon>Pseudomonadati</taxon>
        <taxon>Pseudomonadota</taxon>
        <taxon>Gammaproteobacteria</taxon>
        <taxon>Oceanospirillales</taxon>
        <taxon>Oceanospirillaceae</taxon>
        <taxon>Neptunomonas</taxon>
    </lineage>
</organism>
<dbReference type="InterPro" id="IPR000847">
    <property type="entry name" value="LysR_HTH_N"/>
</dbReference>
<dbReference type="SUPFAM" id="SSF53850">
    <property type="entry name" value="Periplasmic binding protein-like II"/>
    <property type="match status" value="1"/>
</dbReference>
<protein>
    <submittedName>
        <fullName evidence="6">LysR family transcriptional regulator</fullName>
    </submittedName>
</protein>
<sequence length="297" mass="32796">MSVSVKQLRVFEATARLGRLTAAADEQAMSQSAASQSLRELESTLDYPLFQRVGRELMITEAGRDTLPKINQILHLIDSLDTPGDGAIAGPLRIAASVTIATYLLPRLLAEFVQLHPKVIPDVKITNTQQVIATLEKGQGHIGLIEGPAQHRQLQITPWHEDKLEVFCHTSHPQAQAGQLHREQIEQQRWILREDGSGTRRIFDTAMQAINAQAQVAFALNRQEAIKQSVKAGLGVGCLSQLSIAEEVKSGSLVVLNSPLELTRRFSLVTQPTHNNKLTETFIEFIKSQTQSIFCKG</sequence>
<dbReference type="Proteomes" id="UP000595332">
    <property type="component" value="Chromosome"/>
</dbReference>
<dbReference type="PANTHER" id="PTHR30126:SF94">
    <property type="entry name" value="LYSR FAMILY TRANSCRIPTIONAL REGULATOR"/>
    <property type="match status" value="1"/>
</dbReference>